<dbReference type="AlphaFoldDB" id="A0AAN7I5L4"/>
<feature type="coiled-coil region" evidence="1">
    <location>
        <begin position="400"/>
        <end position="434"/>
    </location>
</feature>
<feature type="region of interest" description="Disordered" evidence="2">
    <location>
        <begin position="1"/>
        <end position="20"/>
    </location>
</feature>
<evidence type="ECO:0000313" key="5">
    <source>
        <dbReference type="Proteomes" id="UP001324115"/>
    </source>
</evidence>
<dbReference type="EMBL" id="JAXUIC010000406">
    <property type="protein sequence ID" value="KAK4541294.1"/>
    <property type="molecule type" value="Genomic_DNA"/>
</dbReference>
<protein>
    <recommendedName>
        <fullName evidence="3">F-box associated beta-propeller type 3 domain-containing protein</fullName>
    </recommendedName>
</protein>
<dbReference type="InterPro" id="IPR036047">
    <property type="entry name" value="F-box-like_dom_sf"/>
</dbReference>
<comment type="caution">
    <text evidence="4">The sequence shown here is derived from an EMBL/GenBank/DDBJ whole genome shotgun (WGS) entry which is preliminary data.</text>
</comment>
<dbReference type="InterPro" id="IPR013187">
    <property type="entry name" value="F-box-assoc_dom_typ3"/>
</dbReference>
<feature type="compositionally biased region" description="Polar residues" evidence="2">
    <location>
        <begin position="11"/>
        <end position="20"/>
    </location>
</feature>
<keyword evidence="5" id="KW-1185">Reference proteome</keyword>
<dbReference type="Proteomes" id="UP001324115">
    <property type="component" value="Unassembled WGS sequence"/>
</dbReference>
<reference evidence="4 5" key="1">
    <citation type="journal article" date="2023" name="G3 (Bethesda)">
        <title>A haplotype-resolved chromosome-scale genome for Quercus rubra L. provides insights into the genetics of adaptive traits for red oak species.</title>
        <authorList>
            <person name="Kapoor B."/>
            <person name="Jenkins J."/>
            <person name="Schmutz J."/>
            <person name="Zhebentyayeva T."/>
            <person name="Kuelheim C."/>
            <person name="Coggeshall M."/>
            <person name="Heim C."/>
            <person name="Lasky J.R."/>
            <person name="Leites L."/>
            <person name="Islam-Faridi N."/>
            <person name="Romero-Severson J."/>
            <person name="DeLeo V.L."/>
            <person name="Lucas S.M."/>
            <person name="Lazic D."/>
            <person name="Gailing O."/>
            <person name="Carlson J."/>
            <person name="Staton M."/>
        </authorList>
    </citation>
    <scope>NUCLEOTIDE SEQUENCE [LARGE SCALE GENOMIC DNA]</scope>
    <source>
        <strain evidence="4">Pseudo-F2</strain>
    </source>
</reference>
<dbReference type="NCBIfam" id="TIGR01640">
    <property type="entry name" value="F_box_assoc_1"/>
    <property type="match status" value="1"/>
</dbReference>
<accession>A0AAN7I5L4</accession>
<dbReference type="InterPro" id="IPR050796">
    <property type="entry name" value="SCF_F-box_component"/>
</dbReference>
<organism evidence="4 5">
    <name type="scientific">Quercus rubra</name>
    <name type="common">Northern red oak</name>
    <name type="synonym">Quercus borealis</name>
    <dbReference type="NCBI Taxonomy" id="3512"/>
    <lineage>
        <taxon>Eukaryota</taxon>
        <taxon>Viridiplantae</taxon>
        <taxon>Streptophyta</taxon>
        <taxon>Embryophyta</taxon>
        <taxon>Tracheophyta</taxon>
        <taxon>Spermatophyta</taxon>
        <taxon>Magnoliopsida</taxon>
        <taxon>eudicotyledons</taxon>
        <taxon>Gunneridae</taxon>
        <taxon>Pentapetalae</taxon>
        <taxon>rosids</taxon>
        <taxon>fabids</taxon>
        <taxon>Fagales</taxon>
        <taxon>Fagaceae</taxon>
        <taxon>Quercus</taxon>
    </lineage>
</organism>
<sequence length="457" mass="51206">MRKEGIERNIGLSSRGSGASDTVQTTVKSLIRFRCVSKIWNSLITTSAFIDSHLTQSLSLPSNSNKLVVSRGDFRTKVEYYEFIHDDNNDSDSSFHQFQNVEFPLSFSYFKLIGSVNGLFCLCEKEQIILWNPCIRKFITLPKTKTKSAVIYGFGFDARTNDYKVVSIATKPRCLVEVYSLKEGAWRKTSAGGSLSPGTMFLCYNGAAFIKGAVHFQATCRITRKLKTCPFISSFDFGDEVFRFISLPMSVLTAELEFDIFGFRGSLSVVCYTHRIRTSCSIWVMKEYDVDKTWSKLCTVDLCGVIRRNLGIYGRSFNSCADNYVESLVLLNKPVLFDKADDALSLWVGSSKRKFWSPPPKSDQIGVVGLQGVVKKALPLAGGIGRVESEDERVRDKETIRKLKKAMVDQQEEIAILKIEMTSLKSQMATLKSQTLLVQQWNNQVESTSSSVGDVGS</sequence>
<feature type="domain" description="F-box associated beta-propeller type 3" evidence="3">
    <location>
        <begin position="85"/>
        <end position="296"/>
    </location>
</feature>
<evidence type="ECO:0000259" key="3">
    <source>
        <dbReference type="Pfam" id="PF08268"/>
    </source>
</evidence>
<evidence type="ECO:0000313" key="4">
    <source>
        <dbReference type="EMBL" id="KAK4541294.1"/>
    </source>
</evidence>
<proteinExistence type="predicted"/>
<dbReference type="PANTHER" id="PTHR31672:SF13">
    <property type="entry name" value="F-BOX PROTEIN CPR30-LIKE"/>
    <property type="match status" value="1"/>
</dbReference>
<keyword evidence="1" id="KW-0175">Coiled coil</keyword>
<dbReference type="Pfam" id="PF08268">
    <property type="entry name" value="FBA_3"/>
    <property type="match status" value="1"/>
</dbReference>
<dbReference type="InterPro" id="IPR017451">
    <property type="entry name" value="F-box-assoc_interact_dom"/>
</dbReference>
<evidence type="ECO:0000256" key="2">
    <source>
        <dbReference type="SAM" id="MobiDB-lite"/>
    </source>
</evidence>
<name>A0AAN7I5L4_QUERU</name>
<dbReference type="PANTHER" id="PTHR31672">
    <property type="entry name" value="BNACNNG10540D PROTEIN"/>
    <property type="match status" value="1"/>
</dbReference>
<evidence type="ECO:0000256" key="1">
    <source>
        <dbReference type="SAM" id="Coils"/>
    </source>
</evidence>
<dbReference type="SUPFAM" id="SSF81383">
    <property type="entry name" value="F-box domain"/>
    <property type="match status" value="1"/>
</dbReference>
<gene>
    <name evidence="4" type="ORF">RGQ29_031787</name>
</gene>